<proteinExistence type="predicted"/>
<protein>
    <recommendedName>
        <fullName evidence="5">N-acetyltransferase domain-containing protein</fullName>
    </recommendedName>
</protein>
<feature type="domain" description="GCN5-related N-acetyltransferase Rv2170-like" evidence="1">
    <location>
        <begin position="221"/>
        <end position="306"/>
    </location>
</feature>
<dbReference type="InterPro" id="IPR053225">
    <property type="entry name" value="Acyl-CoA_N-acyltransferase"/>
</dbReference>
<sequence length="309" mass="35696">MISNYHQVESMKYDEMFDILRPLNDEEFSELLELYKEKYNSNGFQYLLLYTQFQWNSQLAKLNIDKDNQEWISFRKTFYTHRKGDFRKYGTYICLHHDLIQSVAFHTWEPNCTELLECLSKTNLIQWKSGPLLISVTNECSEAVKKIVISKGGSIQKARQCQGLILERDKALNIEIPSLAKGFKVIPLEEHHADLIHANWANNKEASLNYVKGFINLKRCIGIMEESTNNLVGWIFQNEFSGLAILQVLPSAQRMGLGKYLALAMSHLIAKSLNVHSSAFVVVGNVKSESLLQKIGYERHVVYEWIQLK</sequence>
<name>A0A0L0C7Y3_LUCCU</name>
<gene>
    <name evidence="3" type="ORF">FF38_01390</name>
</gene>
<dbReference type="InterPro" id="IPR013653">
    <property type="entry name" value="GCN5-like_dom"/>
</dbReference>
<dbReference type="InterPro" id="IPR041506">
    <property type="entry name" value="DUF5645"/>
</dbReference>
<evidence type="ECO:0000313" key="3">
    <source>
        <dbReference type="EMBL" id="KNC28362.1"/>
    </source>
</evidence>
<dbReference type="STRING" id="7375.A0A0L0C7Y3"/>
<accession>A0A0L0C7Y3</accession>
<dbReference type="InterPro" id="IPR016181">
    <property type="entry name" value="Acyl_CoA_acyltransferase"/>
</dbReference>
<dbReference type="GO" id="GO:0016747">
    <property type="term" value="F:acyltransferase activity, transferring groups other than amino-acyl groups"/>
    <property type="evidence" value="ECO:0007669"/>
    <property type="project" value="InterPro"/>
</dbReference>
<dbReference type="SUPFAM" id="SSF55729">
    <property type="entry name" value="Acyl-CoA N-acyltransferases (Nat)"/>
    <property type="match status" value="1"/>
</dbReference>
<dbReference type="EMBL" id="JRES01000781">
    <property type="protein sequence ID" value="KNC28362.1"/>
    <property type="molecule type" value="Genomic_DNA"/>
</dbReference>
<reference evidence="3 4" key="1">
    <citation type="journal article" date="2015" name="Nat. Commun.">
        <title>Lucilia cuprina genome unlocks parasitic fly biology to underpin future interventions.</title>
        <authorList>
            <person name="Anstead C.A."/>
            <person name="Korhonen P.K."/>
            <person name="Young N.D."/>
            <person name="Hall R.S."/>
            <person name="Jex A.R."/>
            <person name="Murali S.C."/>
            <person name="Hughes D.S."/>
            <person name="Lee S.F."/>
            <person name="Perry T."/>
            <person name="Stroehlein A.J."/>
            <person name="Ansell B.R."/>
            <person name="Breugelmans B."/>
            <person name="Hofmann A."/>
            <person name="Qu J."/>
            <person name="Dugan S."/>
            <person name="Lee S.L."/>
            <person name="Chao H."/>
            <person name="Dinh H."/>
            <person name="Han Y."/>
            <person name="Doddapaneni H.V."/>
            <person name="Worley K.C."/>
            <person name="Muzny D.M."/>
            <person name="Ioannidis P."/>
            <person name="Waterhouse R.M."/>
            <person name="Zdobnov E.M."/>
            <person name="James P.J."/>
            <person name="Bagnall N.H."/>
            <person name="Kotze A.C."/>
            <person name="Gibbs R.A."/>
            <person name="Richards S."/>
            <person name="Batterham P."/>
            <person name="Gasser R.B."/>
        </authorList>
    </citation>
    <scope>NUCLEOTIDE SEQUENCE [LARGE SCALE GENOMIC DNA]</scope>
    <source>
        <strain evidence="3 4">LS</strain>
        <tissue evidence="3">Full body</tissue>
    </source>
</reference>
<evidence type="ECO:0000259" key="2">
    <source>
        <dbReference type="Pfam" id="PF18713"/>
    </source>
</evidence>
<dbReference type="PANTHER" id="PTHR20958">
    <property type="entry name" value="GLYCINE N-ACYLTRANSFERASE-LIKE PROTEIN"/>
    <property type="match status" value="1"/>
</dbReference>
<dbReference type="OMA" id="IWPNKGE"/>
<dbReference type="OrthoDB" id="61870at2759"/>
<comment type="caution">
    <text evidence="3">The sequence shown here is derived from an EMBL/GenBank/DDBJ whole genome shotgun (WGS) entry which is preliminary data.</text>
</comment>
<evidence type="ECO:0000259" key="1">
    <source>
        <dbReference type="Pfam" id="PF08445"/>
    </source>
</evidence>
<keyword evidence="4" id="KW-1185">Reference proteome</keyword>
<dbReference type="Pfam" id="PF18713">
    <property type="entry name" value="DUF5645"/>
    <property type="match status" value="1"/>
</dbReference>
<dbReference type="Pfam" id="PF08445">
    <property type="entry name" value="FR47"/>
    <property type="match status" value="1"/>
</dbReference>
<organism evidence="3 4">
    <name type="scientific">Lucilia cuprina</name>
    <name type="common">Green bottle fly</name>
    <name type="synonym">Australian sheep blowfly</name>
    <dbReference type="NCBI Taxonomy" id="7375"/>
    <lineage>
        <taxon>Eukaryota</taxon>
        <taxon>Metazoa</taxon>
        <taxon>Ecdysozoa</taxon>
        <taxon>Arthropoda</taxon>
        <taxon>Hexapoda</taxon>
        <taxon>Insecta</taxon>
        <taxon>Pterygota</taxon>
        <taxon>Neoptera</taxon>
        <taxon>Endopterygota</taxon>
        <taxon>Diptera</taxon>
        <taxon>Brachycera</taxon>
        <taxon>Muscomorpha</taxon>
        <taxon>Oestroidea</taxon>
        <taxon>Calliphoridae</taxon>
        <taxon>Luciliinae</taxon>
        <taxon>Lucilia</taxon>
    </lineage>
</organism>
<evidence type="ECO:0000313" key="4">
    <source>
        <dbReference type="Proteomes" id="UP000037069"/>
    </source>
</evidence>
<dbReference type="PANTHER" id="PTHR20958:SF10">
    <property type="entry name" value="GH05617P-RELATED"/>
    <property type="match status" value="1"/>
</dbReference>
<dbReference type="AlphaFoldDB" id="A0A0L0C7Y3"/>
<evidence type="ECO:0008006" key="5">
    <source>
        <dbReference type="Google" id="ProtNLM"/>
    </source>
</evidence>
<dbReference type="Proteomes" id="UP000037069">
    <property type="component" value="Unassembled WGS sequence"/>
</dbReference>
<dbReference type="Gene3D" id="3.40.630.30">
    <property type="match status" value="2"/>
</dbReference>
<feature type="domain" description="DUF5645" evidence="2">
    <location>
        <begin position="19"/>
        <end position="146"/>
    </location>
</feature>